<organism evidence="1 2">
    <name type="scientific">Apiospora kogelbergensis</name>
    <dbReference type="NCBI Taxonomy" id="1337665"/>
    <lineage>
        <taxon>Eukaryota</taxon>
        <taxon>Fungi</taxon>
        <taxon>Dikarya</taxon>
        <taxon>Ascomycota</taxon>
        <taxon>Pezizomycotina</taxon>
        <taxon>Sordariomycetes</taxon>
        <taxon>Xylariomycetidae</taxon>
        <taxon>Amphisphaeriales</taxon>
        <taxon>Apiosporaceae</taxon>
        <taxon>Apiospora</taxon>
    </lineage>
</organism>
<accession>A0AAW0QJX8</accession>
<proteinExistence type="predicted"/>
<comment type="caution">
    <text evidence="1">The sequence shown here is derived from an EMBL/GenBank/DDBJ whole genome shotgun (WGS) entry which is preliminary data.</text>
</comment>
<keyword evidence="2" id="KW-1185">Reference proteome</keyword>
<dbReference type="PANTHER" id="PTHR35605">
    <property type="entry name" value="ECP2 EFFECTOR PROTEIN DOMAIN-CONTAINING PROTEIN-RELATED"/>
    <property type="match status" value="1"/>
</dbReference>
<gene>
    <name evidence="1" type="ORF">PG999_009161</name>
</gene>
<dbReference type="EMBL" id="JAQQWP010000008">
    <property type="protein sequence ID" value="KAK8105802.1"/>
    <property type="molecule type" value="Genomic_DNA"/>
</dbReference>
<dbReference type="Proteomes" id="UP001392437">
    <property type="component" value="Unassembled WGS sequence"/>
</dbReference>
<protein>
    <submittedName>
        <fullName evidence="1">Uncharacterized protein</fullName>
    </submittedName>
</protein>
<name>A0AAW0QJX8_9PEZI</name>
<evidence type="ECO:0000313" key="1">
    <source>
        <dbReference type="EMBL" id="KAK8105802.1"/>
    </source>
</evidence>
<sequence>MLVADAHSRGLGHAYDRFQIGIVGVEQDDVLSSVEAQDVRWKVSPVSAATGPFLVAPCGGEGLKVHCSYGAAICWCNDNTTPKTLDNWSMVANSAQYILNVCAPYVNQVSGQNFESGNWNTIVRGDSC</sequence>
<dbReference type="PANTHER" id="PTHR35605:SF1">
    <property type="entry name" value="ECP2 EFFECTOR PROTEIN DOMAIN-CONTAINING PROTEIN-RELATED"/>
    <property type="match status" value="1"/>
</dbReference>
<dbReference type="AlphaFoldDB" id="A0AAW0QJX8"/>
<evidence type="ECO:0000313" key="2">
    <source>
        <dbReference type="Proteomes" id="UP001392437"/>
    </source>
</evidence>
<reference evidence="1 2" key="1">
    <citation type="submission" date="2023-01" db="EMBL/GenBank/DDBJ databases">
        <title>Analysis of 21 Apiospora genomes using comparative genomics revels a genus with tremendous synthesis potential of carbohydrate active enzymes and secondary metabolites.</title>
        <authorList>
            <person name="Sorensen T."/>
        </authorList>
    </citation>
    <scope>NUCLEOTIDE SEQUENCE [LARGE SCALE GENOMIC DNA]</scope>
    <source>
        <strain evidence="1 2">CBS 117206</strain>
    </source>
</reference>